<organism evidence="1 2">
    <name type="scientific">Phaeosphaeria nodorum (strain SN15 / ATCC MYA-4574 / FGSC 10173)</name>
    <name type="common">Glume blotch fungus</name>
    <name type="synonym">Parastagonospora nodorum</name>
    <dbReference type="NCBI Taxonomy" id="321614"/>
    <lineage>
        <taxon>Eukaryota</taxon>
        <taxon>Fungi</taxon>
        <taxon>Dikarya</taxon>
        <taxon>Ascomycota</taxon>
        <taxon>Pezizomycotina</taxon>
        <taxon>Dothideomycetes</taxon>
        <taxon>Pleosporomycetidae</taxon>
        <taxon>Pleosporales</taxon>
        <taxon>Pleosporineae</taxon>
        <taxon>Phaeosphaeriaceae</taxon>
        <taxon>Parastagonospora</taxon>
    </lineage>
</organism>
<keyword evidence="2" id="KW-1185">Reference proteome</keyword>
<name>A0A7U2I2Z3_PHANO</name>
<protein>
    <submittedName>
        <fullName evidence="1">Uncharacterized protein</fullName>
    </submittedName>
</protein>
<dbReference type="AlphaFoldDB" id="A0A7U2I2Z3"/>
<accession>A0A7U2I2Z3</accession>
<proteinExistence type="predicted"/>
<dbReference type="EMBL" id="CP069032">
    <property type="protein sequence ID" value="QRC99823.1"/>
    <property type="molecule type" value="Genomic_DNA"/>
</dbReference>
<gene>
    <name evidence="1" type="ORF">JI435_414070</name>
</gene>
<evidence type="ECO:0000313" key="1">
    <source>
        <dbReference type="EMBL" id="QRC99823.1"/>
    </source>
</evidence>
<sequence>MNLDHGSGMTTARGGSPISTTCPLHGTLLFRQLFDGVVRDYFRPRFVPLISYASHLTPYLRSSRVPTAAGDSSCATCFS</sequence>
<evidence type="ECO:0000313" key="2">
    <source>
        <dbReference type="Proteomes" id="UP000663193"/>
    </source>
</evidence>
<reference evidence="2" key="1">
    <citation type="journal article" date="2021" name="BMC Genomics">
        <title>Chromosome-level genome assembly and manually-curated proteome of model necrotroph Parastagonospora nodorum Sn15 reveals a genome-wide trove of candidate effector homologs, and redundancy of virulence-related functions within an accessory chromosome.</title>
        <authorList>
            <person name="Bertazzoni S."/>
            <person name="Jones D.A.B."/>
            <person name="Phan H.T."/>
            <person name="Tan K.-C."/>
            <person name="Hane J.K."/>
        </authorList>
    </citation>
    <scope>NUCLEOTIDE SEQUENCE [LARGE SCALE GENOMIC DNA]</scope>
    <source>
        <strain evidence="2">SN15 / ATCC MYA-4574 / FGSC 10173)</strain>
    </source>
</reference>
<dbReference type="Proteomes" id="UP000663193">
    <property type="component" value="Chromosome 10"/>
</dbReference>
<dbReference type="VEuPathDB" id="FungiDB:JI435_414070"/>